<proteinExistence type="inferred from homology"/>
<dbReference type="EMBL" id="JARGDH010000004">
    <property type="protein sequence ID" value="KAL0271214.1"/>
    <property type="molecule type" value="Genomic_DNA"/>
</dbReference>
<dbReference type="PANTHER" id="PTHR43015:SF1">
    <property type="entry name" value="D-RIBITOL-5-PHOSPHATE CYTIDYLYLTRANSFERASE"/>
    <property type="match status" value="1"/>
</dbReference>
<dbReference type="Pfam" id="PF01128">
    <property type="entry name" value="IspD"/>
    <property type="match status" value="1"/>
</dbReference>
<dbReference type="PANTHER" id="PTHR43015">
    <property type="entry name" value="D-RIBITOL-5-PHOSPHATE CYTIDYLYLTRANSFERASE"/>
    <property type="match status" value="1"/>
</dbReference>
<gene>
    <name evidence="4" type="ORF">PYX00_008384</name>
</gene>
<dbReference type="GO" id="GO:0035269">
    <property type="term" value="P:protein O-linked glycosylation via mannose"/>
    <property type="evidence" value="ECO:0007669"/>
    <property type="project" value="TreeGrafter"/>
</dbReference>
<evidence type="ECO:0000256" key="1">
    <source>
        <dbReference type="ARBA" id="ARBA00009789"/>
    </source>
</evidence>
<evidence type="ECO:0000256" key="3">
    <source>
        <dbReference type="ARBA" id="ARBA00022695"/>
    </source>
</evidence>
<dbReference type="InterPro" id="IPR034683">
    <property type="entry name" value="IspD/TarI"/>
</dbReference>
<reference evidence="4" key="1">
    <citation type="journal article" date="2024" name="Gigascience">
        <title>Chromosome-level genome of the poultry shaft louse Menopon gallinae provides insight into the host-switching and adaptive evolution of parasitic lice.</title>
        <authorList>
            <person name="Xu Y."/>
            <person name="Ma L."/>
            <person name="Liu S."/>
            <person name="Liang Y."/>
            <person name="Liu Q."/>
            <person name="He Z."/>
            <person name="Tian L."/>
            <person name="Duan Y."/>
            <person name="Cai W."/>
            <person name="Li H."/>
            <person name="Song F."/>
        </authorList>
    </citation>
    <scope>NUCLEOTIDE SEQUENCE</scope>
    <source>
        <strain evidence="4">Cailab_2023a</strain>
    </source>
</reference>
<organism evidence="4">
    <name type="scientific">Menopon gallinae</name>
    <name type="common">poultry shaft louse</name>
    <dbReference type="NCBI Taxonomy" id="328185"/>
    <lineage>
        <taxon>Eukaryota</taxon>
        <taxon>Metazoa</taxon>
        <taxon>Ecdysozoa</taxon>
        <taxon>Arthropoda</taxon>
        <taxon>Hexapoda</taxon>
        <taxon>Insecta</taxon>
        <taxon>Pterygota</taxon>
        <taxon>Neoptera</taxon>
        <taxon>Paraneoptera</taxon>
        <taxon>Psocodea</taxon>
        <taxon>Troctomorpha</taxon>
        <taxon>Phthiraptera</taxon>
        <taxon>Amblycera</taxon>
        <taxon>Menoponidae</taxon>
        <taxon>Menopon</taxon>
    </lineage>
</organism>
<comment type="similarity">
    <text evidence="1">Belongs to the IspD/TarI cytidylyltransferase family. IspD subfamily.</text>
</comment>
<dbReference type="GO" id="GO:0005829">
    <property type="term" value="C:cytosol"/>
    <property type="evidence" value="ECO:0007669"/>
    <property type="project" value="TreeGrafter"/>
</dbReference>
<dbReference type="Gene3D" id="3.90.550.10">
    <property type="entry name" value="Spore Coat Polysaccharide Biosynthesis Protein SpsA, Chain A"/>
    <property type="match status" value="1"/>
</dbReference>
<dbReference type="PROSITE" id="PS01295">
    <property type="entry name" value="ISPD"/>
    <property type="match status" value="1"/>
</dbReference>
<dbReference type="InterPro" id="IPR029044">
    <property type="entry name" value="Nucleotide-diphossugar_trans"/>
</dbReference>
<dbReference type="SUPFAM" id="SSF53448">
    <property type="entry name" value="Nucleotide-diphospho-sugar transferases"/>
    <property type="match status" value="1"/>
</dbReference>
<evidence type="ECO:0000313" key="4">
    <source>
        <dbReference type="EMBL" id="KAL0271214.1"/>
    </source>
</evidence>
<sequence>MVDFDVAVVIPMAGCGQRFSSATPKQYVKVLDKPLFMFCVEEFYRLPFVKKICLVSDRVEYVQSLVEENFKKQDKIVVVNGGQTRHISIKNGLTEISKSDAFCRVVVIHDGARPLVPEQLLTKVIHGAVAYGAAGPTRPLISTIVKPKSDGCLEASLDRKSYVMSETPQAFVFQLLLNAYQKCSQEDLENGTECLELALKYCGVNAKLVPGPESLWKVTEKRDIYCVAPYIKGKFLHFFIMIY</sequence>
<comment type="caution">
    <text evidence="4">The sequence shown here is derived from an EMBL/GenBank/DDBJ whole genome shotgun (WGS) entry which is preliminary data.</text>
</comment>
<dbReference type="AlphaFoldDB" id="A0AAW2HMR5"/>
<dbReference type="GO" id="GO:0008299">
    <property type="term" value="P:isoprenoid biosynthetic process"/>
    <property type="evidence" value="ECO:0007669"/>
    <property type="project" value="InterPro"/>
</dbReference>
<accession>A0AAW2HMR5</accession>
<protein>
    <recommendedName>
        <fullName evidence="5">2-C-methyl-D-erythritol 4-phosphate cytidylyltransferase</fullName>
    </recommendedName>
</protein>
<dbReference type="CDD" id="cd02516">
    <property type="entry name" value="CDP-ME_synthetase"/>
    <property type="match status" value="1"/>
</dbReference>
<keyword evidence="3" id="KW-0548">Nucleotidyltransferase</keyword>
<dbReference type="InterPro" id="IPR018294">
    <property type="entry name" value="ISPD_synthase_CS"/>
</dbReference>
<keyword evidence="2" id="KW-0808">Transferase</keyword>
<evidence type="ECO:0008006" key="5">
    <source>
        <dbReference type="Google" id="ProtNLM"/>
    </source>
</evidence>
<evidence type="ECO:0000256" key="2">
    <source>
        <dbReference type="ARBA" id="ARBA00022679"/>
    </source>
</evidence>
<name>A0AAW2HMR5_9NEOP</name>
<dbReference type="GO" id="GO:0047349">
    <property type="term" value="F:D-ribitol-5-phosphate cytidylyltransferase activity"/>
    <property type="evidence" value="ECO:0007669"/>
    <property type="project" value="TreeGrafter"/>
</dbReference>